<dbReference type="EMBL" id="OV121135">
    <property type="protein sequence ID" value="CAH0554573.1"/>
    <property type="molecule type" value="Genomic_DNA"/>
</dbReference>
<dbReference type="Proteomes" id="UP001154078">
    <property type="component" value="Chromosome 4"/>
</dbReference>
<evidence type="ECO:0000313" key="2">
    <source>
        <dbReference type="EMBL" id="CAH0554573.1"/>
    </source>
</evidence>
<sequence>MCSKLIENIYDQSILNEKSAFLTEDVEKIANRTLSEISNSHKYVKECQKTINLKDEEIWRVPNPKNKVMHEVNVNHLIIQDIPVFNKGNNGKKRETLVSRKYFIKWRNIVKGRKNLSVLKEQQAKEKQKLDKLIENILKTKPKIMDEKVVKNKTKKIKKPNEPSCIKNRYKAQHDIIKMQKNKIEQQDKIIKELKLGIIREDLEKSVGNTNVDIHEIFHMCSKNLKLKMPHLQKVDEREKIMVNSQKAPKLVHEMEKRAMERSMKRELILERKRIIEEERQRLLEEMLEKKAAIEEEQLKKNLEAIKERRKKELELEKIRQFNKTIFLEKYEKAVKFYNGRIKNKCFKILYDDFRECKRKYSMAEIFYERKILKIAFNSWIFFIEDKYKMKYNIAEAMFAYKTYRKYLDLWHKYCIEIRFNMQTAEDYCDFRLTSNVFSQWRNVAYNQIILREKRMKLAEVHYNK</sequence>
<dbReference type="OrthoDB" id="6256972at2759"/>
<protein>
    <submittedName>
        <fullName evidence="2">Uncharacterized protein</fullName>
    </submittedName>
</protein>
<keyword evidence="1" id="KW-0175">Coiled coil</keyword>
<feature type="coiled-coil region" evidence="1">
    <location>
        <begin position="266"/>
        <end position="316"/>
    </location>
</feature>
<accession>A0A9P0FFJ5</accession>
<evidence type="ECO:0000313" key="3">
    <source>
        <dbReference type="Proteomes" id="UP001154078"/>
    </source>
</evidence>
<reference evidence="2" key="1">
    <citation type="submission" date="2021-12" db="EMBL/GenBank/DDBJ databases">
        <authorList>
            <person name="King R."/>
        </authorList>
    </citation>
    <scope>NUCLEOTIDE SEQUENCE</scope>
</reference>
<gene>
    <name evidence="2" type="ORF">MELIAE_LOCUS6122</name>
</gene>
<evidence type="ECO:0000256" key="1">
    <source>
        <dbReference type="SAM" id="Coils"/>
    </source>
</evidence>
<name>A0A9P0FFJ5_BRAAE</name>
<proteinExistence type="predicted"/>
<organism evidence="2 3">
    <name type="scientific">Brassicogethes aeneus</name>
    <name type="common">Rape pollen beetle</name>
    <name type="synonym">Meligethes aeneus</name>
    <dbReference type="NCBI Taxonomy" id="1431903"/>
    <lineage>
        <taxon>Eukaryota</taxon>
        <taxon>Metazoa</taxon>
        <taxon>Ecdysozoa</taxon>
        <taxon>Arthropoda</taxon>
        <taxon>Hexapoda</taxon>
        <taxon>Insecta</taxon>
        <taxon>Pterygota</taxon>
        <taxon>Neoptera</taxon>
        <taxon>Endopterygota</taxon>
        <taxon>Coleoptera</taxon>
        <taxon>Polyphaga</taxon>
        <taxon>Cucujiformia</taxon>
        <taxon>Nitidulidae</taxon>
        <taxon>Meligethinae</taxon>
        <taxon>Brassicogethes</taxon>
    </lineage>
</organism>
<dbReference type="AlphaFoldDB" id="A0A9P0FFJ5"/>
<keyword evidence="3" id="KW-1185">Reference proteome</keyword>